<comment type="cofactor">
    <cofactor evidence="11">
        <name>Mn(2+)</name>
        <dbReference type="ChEBI" id="CHEBI:29035"/>
    </cofactor>
    <text evidence="11">Binds 1 Mn(2+) ion per subunit.</text>
</comment>
<feature type="binding site" evidence="11">
    <location>
        <begin position="515"/>
        <end position="518"/>
    </location>
    <ligand>
        <name>GTP</name>
        <dbReference type="ChEBI" id="CHEBI:37565"/>
    </ligand>
</feature>
<dbReference type="NCBIfam" id="NF003253">
    <property type="entry name" value="PRK04210.1"/>
    <property type="match status" value="1"/>
</dbReference>
<dbReference type="InterPro" id="IPR035078">
    <property type="entry name" value="PEP_carboxykinase_GTP_N"/>
</dbReference>
<dbReference type="GO" id="GO:0005525">
    <property type="term" value="F:GTP binding"/>
    <property type="evidence" value="ECO:0007669"/>
    <property type="project" value="UniProtKB-UniRule"/>
</dbReference>
<dbReference type="GO" id="GO:0004613">
    <property type="term" value="F:phosphoenolpyruvate carboxykinase (GTP) activity"/>
    <property type="evidence" value="ECO:0007669"/>
    <property type="project" value="UniProtKB-UniRule"/>
</dbReference>
<organism evidence="14 15">
    <name type="scientific">Luteimonas salinisoli</name>
    <dbReference type="NCBI Taxonomy" id="2752307"/>
    <lineage>
        <taxon>Bacteria</taxon>
        <taxon>Pseudomonadati</taxon>
        <taxon>Pseudomonadota</taxon>
        <taxon>Gammaproteobacteria</taxon>
        <taxon>Lysobacterales</taxon>
        <taxon>Lysobacteraceae</taxon>
        <taxon>Luteimonas</taxon>
    </lineage>
</organism>
<dbReference type="SUPFAM" id="SSF53795">
    <property type="entry name" value="PEP carboxykinase-like"/>
    <property type="match status" value="1"/>
</dbReference>
<dbReference type="EC" id="4.1.1.32" evidence="11"/>
<dbReference type="RefSeq" id="WP_180680040.1">
    <property type="nucleotide sequence ID" value="NZ_JACCKA010000091.1"/>
</dbReference>
<dbReference type="AlphaFoldDB" id="A0A853JHQ5"/>
<evidence type="ECO:0000256" key="5">
    <source>
        <dbReference type="ARBA" id="ARBA00022723"/>
    </source>
</evidence>
<keyword evidence="14" id="KW-0808">Transferase</keyword>
<feature type="active site" evidence="11">
    <location>
        <position position="275"/>
    </location>
</feature>
<feature type="binding site" evidence="11">
    <location>
        <begin position="222"/>
        <end position="224"/>
    </location>
    <ligand>
        <name>substrate</name>
    </ligand>
</feature>
<feature type="binding site" evidence="11">
    <location>
        <begin position="389"/>
        <end position="391"/>
    </location>
    <ligand>
        <name>substrate</name>
    </ligand>
</feature>
<dbReference type="InterPro" id="IPR018091">
    <property type="entry name" value="PEP_carboxykin_GTP_CS"/>
</dbReference>
<dbReference type="GO" id="GO:0006094">
    <property type="term" value="P:gluconeogenesis"/>
    <property type="evidence" value="ECO:0007669"/>
    <property type="project" value="UniProtKB-UniRule"/>
</dbReference>
<evidence type="ECO:0000256" key="9">
    <source>
        <dbReference type="ARBA" id="ARBA00023211"/>
    </source>
</evidence>
<keyword evidence="11" id="KW-0963">Cytoplasm</keyword>
<keyword evidence="8 11" id="KW-0342">GTP-binding</keyword>
<feature type="binding site" evidence="11">
    <location>
        <position position="302"/>
    </location>
    <ligand>
        <name>Mn(2+)</name>
        <dbReference type="ChEBI" id="CHEBI:29035"/>
    </ligand>
</feature>
<keyword evidence="14" id="KW-0670">Pyruvate</keyword>
<dbReference type="PANTHER" id="PTHR11561">
    <property type="entry name" value="PHOSPHOENOLPYRUVATE CARBOXYKINASE"/>
    <property type="match status" value="1"/>
</dbReference>
<dbReference type="InterPro" id="IPR013035">
    <property type="entry name" value="PEP_carboxykinase_C"/>
</dbReference>
<comment type="subcellular location">
    <subcellularLocation>
        <location evidence="11">Cytoplasm</location>
    </subcellularLocation>
</comment>
<dbReference type="GO" id="GO:0042594">
    <property type="term" value="P:response to starvation"/>
    <property type="evidence" value="ECO:0007669"/>
    <property type="project" value="TreeGrafter"/>
</dbReference>
<keyword evidence="5 11" id="KW-0479">Metal-binding</keyword>
<feature type="binding site" evidence="11">
    <location>
        <position position="391"/>
    </location>
    <ligand>
        <name>GTP</name>
        <dbReference type="ChEBI" id="CHEBI:37565"/>
    </ligand>
</feature>
<comment type="caution">
    <text evidence="14">The sequence shown here is derived from an EMBL/GenBank/DDBJ whole genome shotgun (WGS) entry which is preliminary data.</text>
</comment>
<dbReference type="CDD" id="cd00819">
    <property type="entry name" value="PEPCK_GTP"/>
    <property type="match status" value="1"/>
</dbReference>
<dbReference type="GO" id="GO:0016301">
    <property type="term" value="F:kinase activity"/>
    <property type="evidence" value="ECO:0007669"/>
    <property type="project" value="UniProtKB-KW"/>
</dbReference>
<dbReference type="Pfam" id="PF00821">
    <property type="entry name" value="PEPCK_GTP"/>
    <property type="match status" value="1"/>
</dbReference>
<evidence type="ECO:0000256" key="7">
    <source>
        <dbReference type="ARBA" id="ARBA00022793"/>
    </source>
</evidence>
<dbReference type="InterPro" id="IPR008210">
    <property type="entry name" value="PEP_carboxykinase_N"/>
</dbReference>
<dbReference type="HAMAP" id="MF_00452">
    <property type="entry name" value="PEPCK_GTP"/>
    <property type="match status" value="1"/>
</dbReference>
<dbReference type="GO" id="GO:0030145">
    <property type="term" value="F:manganese ion binding"/>
    <property type="evidence" value="ECO:0007669"/>
    <property type="project" value="UniProtKB-UniRule"/>
</dbReference>
<dbReference type="GO" id="GO:0071333">
    <property type="term" value="P:cellular response to glucose stimulus"/>
    <property type="evidence" value="ECO:0007669"/>
    <property type="project" value="TreeGrafter"/>
</dbReference>
<dbReference type="SUPFAM" id="SSF68923">
    <property type="entry name" value="PEP carboxykinase N-terminal domain"/>
    <property type="match status" value="1"/>
</dbReference>
<feature type="binding site" evidence="11">
    <location>
        <position position="422"/>
    </location>
    <ligand>
        <name>GTP</name>
        <dbReference type="ChEBI" id="CHEBI:37565"/>
    </ligand>
</feature>
<dbReference type="GO" id="GO:0006107">
    <property type="term" value="P:oxaloacetate metabolic process"/>
    <property type="evidence" value="ECO:0007669"/>
    <property type="project" value="TreeGrafter"/>
</dbReference>
<feature type="binding site" evidence="11">
    <location>
        <position position="273"/>
    </location>
    <ligand>
        <name>substrate</name>
    </ligand>
</feature>
<feature type="domain" description="Phosphoenolpyruvate carboxykinase C-terminal P-loop" evidence="12">
    <location>
        <begin position="247"/>
        <end position="600"/>
    </location>
</feature>
<dbReference type="InterPro" id="IPR008209">
    <property type="entry name" value="PEP_carboxykinase_GTP"/>
</dbReference>
<evidence type="ECO:0000256" key="11">
    <source>
        <dbReference type="HAMAP-Rule" id="MF_00452"/>
    </source>
</evidence>
<dbReference type="PANTHER" id="PTHR11561:SF0">
    <property type="entry name" value="PHOSPHOENOLPYRUVATE CARBOXYKINASE [GTP]-RELATED"/>
    <property type="match status" value="1"/>
</dbReference>
<name>A0A853JHQ5_9GAMM</name>
<gene>
    <name evidence="11" type="primary">pckG</name>
    <name evidence="14" type="ORF">H0E84_18065</name>
</gene>
<accession>A0A853JHQ5</accession>
<evidence type="ECO:0000313" key="15">
    <source>
        <dbReference type="Proteomes" id="UP000578091"/>
    </source>
</evidence>
<keyword evidence="7 11" id="KW-0210">Decarboxylase</keyword>
<comment type="pathway">
    <text evidence="1 11">Carbohydrate biosynthesis; gluconeogenesis.</text>
</comment>
<evidence type="ECO:0000259" key="13">
    <source>
        <dbReference type="Pfam" id="PF17297"/>
    </source>
</evidence>
<evidence type="ECO:0000256" key="8">
    <source>
        <dbReference type="ARBA" id="ARBA00023134"/>
    </source>
</evidence>
<dbReference type="Proteomes" id="UP000578091">
    <property type="component" value="Unassembled WGS sequence"/>
</dbReference>
<dbReference type="EMBL" id="JACCKA010000091">
    <property type="protein sequence ID" value="NZA28284.1"/>
    <property type="molecule type" value="Genomic_DNA"/>
</dbReference>
<proteinExistence type="inferred from homology"/>
<evidence type="ECO:0000259" key="12">
    <source>
        <dbReference type="Pfam" id="PF00821"/>
    </source>
</evidence>
<evidence type="ECO:0000256" key="3">
    <source>
        <dbReference type="ARBA" id="ARBA00011245"/>
    </source>
</evidence>
<dbReference type="Gene3D" id="3.40.449.10">
    <property type="entry name" value="Phosphoenolpyruvate Carboxykinase, domain 1"/>
    <property type="match status" value="1"/>
</dbReference>
<comment type="catalytic activity">
    <reaction evidence="11">
        <text>oxaloacetate + GTP = phosphoenolpyruvate + GDP + CO2</text>
        <dbReference type="Rhea" id="RHEA:10388"/>
        <dbReference type="ChEBI" id="CHEBI:16452"/>
        <dbReference type="ChEBI" id="CHEBI:16526"/>
        <dbReference type="ChEBI" id="CHEBI:37565"/>
        <dbReference type="ChEBI" id="CHEBI:58189"/>
        <dbReference type="ChEBI" id="CHEBI:58702"/>
        <dbReference type="EC" id="4.1.1.32"/>
    </reaction>
</comment>
<evidence type="ECO:0000313" key="14">
    <source>
        <dbReference type="EMBL" id="NZA28284.1"/>
    </source>
</evidence>
<comment type="similarity">
    <text evidence="2 11">Belongs to the phosphoenolpyruvate carboxykinase [GTP] family.</text>
</comment>
<dbReference type="UniPathway" id="UPA00138"/>
<feature type="binding site" evidence="11">
    <location>
        <position position="83"/>
    </location>
    <ligand>
        <name>substrate</name>
    </ligand>
</feature>
<dbReference type="GO" id="GO:0033993">
    <property type="term" value="P:response to lipid"/>
    <property type="evidence" value="ECO:0007669"/>
    <property type="project" value="TreeGrafter"/>
</dbReference>
<evidence type="ECO:0000256" key="2">
    <source>
        <dbReference type="ARBA" id="ARBA00005796"/>
    </source>
</evidence>
<evidence type="ECO:0000256" key="6">
    <source>
        <dbReference type="ARBA" id="ARBA00022741"/>
    </source>
</evidence>
<dbReference type="Gene3D" id="3.90.228.20">
    <property type="match status" value="1"/>
</dbReference>
<keyword evidence="14" id="KW-0418">Kinase</keyword>
<dbReference type="GO" id="GO:0019543">
    <property type="term" value="P:propionate catabolic process"/>
    <property type="evidence" value="ECO:0007669"/>
    <property type="project" value="TreeGrafter"/>
</dbReference>
<dbReference type="PIRSF" id="PIRSF001348">
    <property type="entry name" value="PEP_carboxykinase_GTP"/>
    <property type="match status" value="1"/>
</dbReference>
<feature type="domain" description="Phosphoenolpyruvate carboxykinase GTP-utilising N-terminal" evidence="13">
    <location>
        <begin position="23"/>
        <end position="243"/>
    </location>
</feature>
<evidence type="ECO:0000256" key="10">
    <source>
        <dbReference type="ARBA" id="ARBA00023239"/>
    </source>
</evidence>
<keyword evidence="4 11" id="KW-0312">Gluconeogenesis</keyword>
<dbReference type="Pfam" id="PF17297">
    <property type="entry name" value="PEPCK_N"/>
    <property type="match status" value="1"/>
</dbReference>
<evidence type="ECO:0000256" key="4">
    <source>
        <dbReference type="ARBA" id="ARBA00022432"/>
    </source>
</evidence>
<keyword evidence="15" id="KW-1185">Reference proteome</keyword>
<feature type="binding site" evidence="11">
    <location>
        <position position="231"/>
    </location>
    <ligand>
        <name>Mn(2+)</name>
        <dbReference type="ChEBI" id="CHEBI:29035"/>
    </ligand>
</feature>
<dbReference type="GO" id="GO:0005829">
    <property type="term" value="C:cytosol"/>
    <property type="evidence" value="ECO:0007669"/>
    <property type="project" value="TreeGrafter"/>
</dbReference>
<sequence>MNAVTQLYQDVPAPGTRLQELQDWVGEVAALVRPDAIHWCDGSDDEYAALLAGMRSDGILLPLNQATHPGCWLHRSDPDDVARVEHLTFVCTRERDDAGPNNHWMPPDEAHAKIDALFEGCMRGRTMYVVPYCMGPVDSPLARCGVEITDSPYVVANMRIMTRMGEAALARIEREGRERAARGERGPAFVKGLHSLGELDPERRFIMHFPEQLSIKSYGSGYGGNALLGKKCHALRIASWQARQEGWLAEHMLIVGIENPRGETHYVAAAFPSACGKTNLAMLIPPEGYREAGWKVWTVGDDIAWMHPGDDGRLWAINPEAGFFGVAPGTSAKSNPNALATIARDTIFTNVAVTEDNQPWWEGLDDRVPALDWQGRPYDPANGPAAHPNARFTVSAKQCPAYSPRAEDPHGVPISAIVFGGRRASLVPLVFEARDWTHGVLIGAAMASETTAAAAGQVGVVRRDPMAMKPFCGYHFGDYFSHWLSFDKPGAKLPKVFHVNWFRKDADGRFVWPGFGENLRVLEWIIGRVEGTAGAVESAIGGMPREGDIHLEGIGLGIGAARALFAIDGPEWRAELADIGGYLDGYGERAPEALKVELRRIVDALARAPD</sequence>
<keyword evidence="9 11" id="KW-0464">Manganese</keyword>
<dbReference type="PROSITE" id="PS00505">
    <property type="entry name" value="PEPCK_GTP"/>
    <property type="match status" value="1"/>
</dbReference>
<dbReference type="InterPro" id="IPR035077">
    <property type="entry name" value="PEP_carboxykinase_GTP_C"/>
</dbReference>
<comment type="subunit">
    <text evidence="3 11">Monomer.</text>
</comment>
<protein>
    <recommendedName>
        <fullName evidence="11">Phosphoenolpyruvate carboxykinase [GTP]</fullName>
        <shortName evidence="11">PEP carboxykinase</shortName>
        <shortName evidence="11">PEPCK</shortName>
        <ecNumber evidence="11">4.1.1.32</ecNumber>
    </recommendedName>
    <alternativeName>
        <fullName evidence="11">GTP-dependent phosphoenolpyruvate carboxykinase</fullName>
        <shortName evidence="11">GTP-PEPCK</shortName>
    </alternativeName>
</protein>
<comment type="function">
    <text evidence="11">Catalyzes the conversion of oxaloacetate (OAA) to phosphoenolpyruvate (PEP), the rate-limiting step in the metabolic pathway that produces glucose from lactate and other precursors derived from the citric acid cycle.</text>
</comment>
<feature type="binding site" evidence="11">
    <location>
        <position position="251"/>
    </location>
    <ligand>
        <name>Mn(2+)</name>
        <dbReference type="ChEBI" id="CHEBI:29035"/>
    </ligand>
</feature>
<keyword evidence="6 11" id="KW-0547">Nucleotide-binding</keyword>
<dbReference type="GO" id="GO:0046327">
    <property type="term" value="P:glycerol biosynthetic process from pyruvate"/>
    <property type="evidence" value="ECO:0007669"/>
    <property type="project" value="TreeGrafter"/>
</dbReference>
<evidence type="ECO:0000256" key="1">
    <source>
        <dbReference type="ARBA" id="ARBA00004742"/>
    </source>
</evidence>
<keyword evidence="10 11" id="KW-0456">Lyase</keyword>
<feature type="binding site" evidence="11">
    <location>
        <begin position="274"/>
        <end position="279"/>
    </location>
    <ligand>
        <name>GTP</name>
        <dbReference type="ChEBI" id="CHEBI:37565"/>
    </ligand>
</feature>
<dbReference type="FunFam" id="3.40.449.10:FF:000005">
    <property type="entry name" value="Phosphoenolpyruvate carboxykinase [GTP]"/>
    <property type="match status" value="1"/>
</dbReference>
<dbReference type="Gene3D" id="2.170.8.10">
    <property type="entry name" value="Phosphoenolpyruvate Carboxykinase, domain 2"/>
    <property type="match status" value="1"/>
</dbReference>
<reference evidence="14 15" key="1">
    <citation type="submission" date="2020-07" db="EMBL/GenBank/DDBJ databases">
        <title>Luteimonas sp. SJ-92.</title>
        <authorList>
            <person name="Huang X.-X."/>
            <person name="Xu L."/>
            <person name="Sun J.-Q."/>
        </authorList>
    </citation>
    <scope>NUCLEOTIDE SEQUENCE [LARGE SCALE GENOMIC DNA]</scope>
    <source>
        <strain evidence="14 15">SJ-92</strain>
    </source>
</reference>